<dbReference type="InterPro" id="IPR057326">
    <property type="entry name" value="KR_dom"/>
</dbReference>
<dbReference type="FunFam" id="3.40.50.720:FF:000215">
    <property type="entry name" value="3-hydroxyacyl-CoA dehydrogenase type-2"/>
    <property type="match status" value="1"/>
</dbReference>
<evidence type="ECO:0000313" key="5">
    <source>
        <dbReference type="EMBL" id="KSU73904.1"/>
    </source>
</evidence>
<comment type="similarity">
    <text evidence="1 3">Belongs to the short-chain dehydrogenases/reductases (SDR) family.</text>
</comment>
<dbReference type="PANTHER" id="PTHR43658:SF8">
    <property type="entry name" value="17-BETA-HYDROXYSTEROID DEHYDROGENASE 14-RELATED"/>
    <property type="match status" value="1"/>
</dbReference>
<protein>
    <submittedName>
        <fullName evidence="5">3-hydroxy-2-methylbutyryl-CoA dehydrogenase</fullName>
    </submittedName>
</protein>
<dbReference type="PROSITE" id="PS00061">
    <property type="entry name" value="ADH_SHORT"/>
    <property type="match status" value="1"/>
</dbReference>
<accession>A0A0V8IH79</accession>
<proteinExistence type="inferred from homology"/>
<dbReference type="OrthoDB" id="9795647at2"/>
<dbReference type="InterPro" id="IPR020904">
    <property type="entry name" value="Sc_DH/Rdtase_CS"/>
</dbReference>
<dbReference type="Pfam" id="PF00106">
    <property type="entry name" value="adh_short"/>
    <property type="match status" value="1"/>
</dbReference>
<dbReference type="STRING" id="993070.AS031_14545"/>
<evidence type="ECO:0000256" key="3">
    <source>
        <dbReference type="RuleBase" id="RU000363"/>
    </source>
</evidence>
<feature type="domain" description="Ketoreductase" evidence="4">
    <location>
        <begin position="6"/>
        <end position="205"/>
    </location>
</feature>
<dbReference type="SMART" id="SM00822">
    <property type="entry name" value="PKS_KR"/>
    <property type="match status" value="1"/>
</dbReference>
<comment type="caution">
    <text evidence="5">The sequence shown here is derived from an EMBL/GenBank/DDBJ whole genome shotgun (WGS) entry which is preliminary data.</text>
</comment>
<evidence type="ECO:0000313" key="6">
    <source>
        <dbReference type="Proteomes" id="UP000053199"/>
    </source>
</evidence>
<evidence type="ECO:0000259" key="4">
    <source>
        <dbReference type="SMART" id="SM00822"/>
    </source>
</evidence>
<dbReference type="RefSeq" id="WP_058268877.1">
    <property type="nucleotide sequence ID" value="NZ_FMAZ01000006.1"/>
</dbReference>
<keyword evidence="6" id="KW-1185">Reference proteome</keyword>
<gene>
    <name evidence="5" type="ORF">AS031_14545</name>
</gene>
<evidence type="ECO:0000256" key="1">
    <source>
        <dbReference type="ARBA" id="ARBA00006484"/>
    </source>
</evidence>
<dbReference type="PRINTS" id="PR00080">
    <property type="entry name" value="SDRFAMILY"/>
</dbReference>
<dbReference type="Gene3D" id="3.40.50.720">
    <property type="entry name" value="NAD(P)-binding Rossmann-like Domain"/>
    <property type="match status" value="1"/>
</dbReference>
<reference evidence="5 6" key="1">
    <citation type="journal article" date="2014" name="Arch. Microbiol.">
        <title>Arthrobacter enclensis sp. nov., isolated from sediment sample.</title>
        <authorList>
            <person name="Dastager S.G."/>
            <person name="Liu Q."/>
            <person name="Tang S.K."/>
            <person name="Krishnamurthi S."/>
            <person name="Lee J.C."/>
            <person name="Li W.J."/>
        </authorList>
    </citation>
    <scope>NUCLEOTIDE SEQUENCE [LARGE SCALE GENOMIC DNA]</scope>
    <source>
        <strain evidence="5 6">NIO-1008</strain>
    </source>
</reference>
<dbReference type="AlphaFoldDB" id="A0A0V8IH79"/>
<dbReference type="EMBL" id="LNQM01000007">
    <property type="protein sequence ID" value="KSU73904.1"/>
    <property type="molecule type" value="Genomic_DNA"/>
</dbReference>
<dbReference type="PRINTS" id="PR00081">
    <property type="entry name" value="GDHRDH"/>
</dbReference>
<dbReference type="Proteomes" id="UP000053199">
    <property type="component" value="Unassembled WGS sequence"/>
</dbReference>
<dbReference type="SUPFAM" id="SSF51735">
    <property type="entry name" value="NAD(P)-binding Rossmann-fold domains"/>
    <property type="match status" value="1"/>
</dbReference>
<organism evidence="5 6">
    <name type="scientific">Pseudarthrobacter enclensis</name>
    <dbReference type="NCBI Taxonomy" id="993070"/>
    <lineage>
        <taxon>Bacteria</taxon>
        <taxon>Bacillati</taxon>
        <taxon>Actinomycetota</taxon>
        <taxon>Actinomycetes</taxon>
        <taxon>Micrococcales</taxon>
        <taxon>Micrococcaceae</taxon>
        <taxon>Pseudarthrobacter</taxon>
    </lineage>
</organism>
<dbReference type="InterPro" id="IPR002347">
    <property type="entry name" value="SDR_fam"/>
</dbReference>
<keyword evidence="2" id="KW-0560">Oxidoreductase</keyword>
<name>A0A0V8IH79_9MICC</name>
<sequence length="264" mass="26493">MDARGSVALITGGASGLGAATARTLFDAGASVVLVDLPSSAGESVAAGLNGTPDGGAKAVFAPADVTSEADVRAAVATAAGLGPLRIVVNCAGIATPGKVLGRDGVLPLEAFNRVIQVNLAGTFNVIRLAAEAMVATEPAVTDIGGPERGVIINTASVAAFEGQIGQPAYAASKGAVAAMTLPIARELARYLVRVVTIAPGIFETPMMAGLPLEAQESLGAQVPHPSRLGKPQEYAKLVAHIVDNAMLNGETVRLDGAIRMGPK</sequence>
<dbReference type="PANTHER" id="PTHR43658">
    <property type="entry name" value="SHORT-CHAIN DEHYDROGENASE/REDUCTASE"/>
    <property type="match status" value="1"/>
</dbReference>
<evidence type="ECO:0000256" key="2">
    <source>
        <dbReference type="ARBA" id="ARBA00023002"/>
    </source>
</evidence>
<dbReference type="GO" id="GO:0016491">
    <property type="term" value="F:oxidoreductase activity"/>
    <property type="evidence" value="ECO:0007669"/>
    <property type="project" value="UniProtKB-KW"/>
</dbReference>
<dbReference type="InterPro" id="IPR036291">
    <property type="entry name" value="NAD(P)-bd_dom_sf"/>
</dbReference>